<dbReference type="InterPro" id="IPR045942">
    <property type="entry name" value="DUF6362"/>
</dbReference>
<dbReference type="Pfam" id="PF19889">
    <property type="entry name" value="DUF6362"/>
    <property type="match status" value="1"/>
</dbReference>
<protein>
    <recommendedName>
        <fullName evidence="1">DUF6362 domain-containing protein</fullName>
    </recommendedName>
</protein>
<proteinExistence type="predicted"/>
<reference evidence="2" key="1">
    <citation type="journal article" date="2015" name="Nature">
        <title>Complex archaea that bridge the gap between prokaryotes and eukaryotes.</title>
        <authorList>
            <person name="Spang A."/>
            <person name="Saw J.H."/>
            <person name="Jorgensen S.L."/>
            <person name="Zaremba-Niedzwiedzka K."/>
            <person name="Martijn J."/>
            <person name="Lind A.E."/>
            <person name="van Eijk R."/>
            <person name="Schleper C."/>
            <person name="Guy L."/>
            <person name="Ettema T.J."/>
        </authorList>
    </citation>
    <scope>NUCLEOTIDE SEQUENCE</scope>
</reference>
<gene>
    <name evidence="2" type="ORF">LCGC14_2084510</name>
</gene>
<comment type="caution">
    <text evidence="2">The sequence shown here is derived from an EMBL/GenBank/DDBJ whole genome shotgun (WGS) entry which is preliminary data.</text>
</comment>
<name>A0A0F9F1V4_9ZZZZ</name>
<accession>A0A0F9F1V4</accession>
<evidence type="ECO:0000313" key="2">
    <source>
        <dbReference type="EMBL" id="KKL72476.1"/>
    </source>
</evidence>
<dbReference type="EMBL" id="LAZR01025262">
    <property type="protein sequence ID" value="KKL72476.1"/>
    <property type="molecule type" value="Genomic_DNA"/>
</dbReference>
<sequence length="124" mass="14442">METDVIVDEIKLAMRTLKNMPADGPARLKAAWPDVYHDSHEAYGWEPAKLNRFPPTPDEIKRMDKVLFEWLPKLTDYERVLVSARGAGMSWRKIMRVCRRLKSRSHEGHRQNWQAAIGKLQGLM</sequence>
<organism evidence="2">
    <name type="scientific">marine sediment metagenome</name>
    <dbReference type="NCBI Taxonomy" id="412755"/>
    <lineage>
        <taxon>unclassified sequences</taxon>
        <taxon>metagenomes</taxon>
        <taxon>ecological metagenomes</taxon>
    </lineage>
</organism>
<evidence type="ECO:0000259" key="1">
    <source>
        <dbReference type="Pfam" id="PF19889"/>
    </source>
</evidence>
<feature type="domain" description="DUF6362" evidence="1">
    <location>
        <begin position="18"/>
        <end position="118"/>
    </location>
</feature>
<dbReference type="AlphaFoldDB" id="A0A0F9F1V4"/>